<dbReference type="AlphaFoldDB" id="A0A3M7LDF8"/>
<comment type="caution">
    <text evidence="2">The sequence shown here is derived from an EMBL/GenBank/DDBJ whole genome shotgun (WGS) entry which is preliminary data.</text>
</comment>
<sequence length="232" mass="26608">MYSIEDLVKAGKEKVRVTPDLMAAYIELFEKKFGRKPECAGCTFQNDWGKLTQNITIHTTEPMADKIFKLKDSSRIYSYDYKDKKTGRFLRKRRFGYTMEEEFAEQYLIHGSPEQLEKRKVEFKILPEKFQEENSKQSLENISNGPVTEKLVFENGTNEVIHSASHISVTDNSSSLDKDLSLVNDLLLDNKDQGQEPALGNTPVENSEEPPDQESGLKEITRQKSKRSTPHP</sequence>
<keyword evidence="3" id="KW-1185">Reference proteome</keyword>
<proteinExistence type="predicted"/>
<feature type="compositionally biased region" description="Basic residues" evidence="1">
    <location>
        <begin position="223"/>
        <end position="232"/>
    </location>
</feature>
<evidence type="ECO:0000313" key="2">
    <source>
        <dbReference type="EMBL" id="RMZ60074.1"/>
    </source>
</evidence>
<feature type="region of interest" description="Disordered" evidence="1">
    <location>
        <begin position="187"/>
        <end position="232"/>
    </location>
</feature>
<reference evidence="2 3" key="1">
    <citation type="submission" date="2018-08" db="EMBL/GenBank/DDBJ databases">
        <title>Chryseobacterium nematophagum: a novel matrix digesting pathogen of nematodes.</title>
        <authorList>
            <person name="Page A."/>
            <person name="Roberts M."/>
            <person name="Felix M.-A."/>
            <person name="Weir W."/>
        </authorList>
    </citation>
    <scope>NUCLEOTIDE SEQUENCE [LARGE SCALE GENOMIC DNA]</scope>
    <source>
        <strain evidence="2 3">JUb275</strain>
    </source>
</reference>
<organism evidence="2 3">
    <name type="scientific">Chryseobacterium nematophagum</name>
    <dbReference type="NCBI Taxonomy" id="2305228"/>
    <lineage>
        <taxon>Bacteria</taxon>
        <taxon>Pseudomonadati</taxon>
        <taxon>Bacteroidota</taxon>
        <taxon>Flavobacteriia</taxon>
        <taxon>Flavobacteriales</taxon>
        <taxon>Weeksellaceae</taxon>
        <taxon>Chryseobacterium group</taxon>
        <taxon>Chryseobacterium</taxon>
    </lineage>
</organism>
<gene>
    <name evidence="2" type="ORF">D1632_10825</name>
</gene>
<evidence type="ECO:0000256" key="1">
    <source>
        <dbReference type="SAM" id="MobiDB-lite"/>
    </source>
</evidence>
<protein>
    <submittedName>
        <fullName evidence="2">Uncharacterized protein</fullName>
    </submittedName>
</protein>
<evidence type="ECO:0000313" key="3">
    <source>
        <dbReference type="Proteomes" id="UP000267524"/>
    </source>
</evidence>
<dbReference type="RefSeq" id="WP_122547198.1">
    <property type="nucleotide sequence ID" value="NZ_QWIV01000013.1"/>
</dbReference>
<dbReference type="EMBL" id="QWIV01000013">
    <property type="protein sequence ID" value="RMZ60074.1"/>
    <property type="molecule type" value="Genomic_DNA"/>
</dbReference>
<accession>A0A3M7LDF8</accession>
<dbReference type="Proteomes" id="UP000267524">
    <property type="component" value="Unassembled WGS sequence"/>
</dbReference>
<name>A0A3M7LDF8_9FLAO</name>